<evidence type="ECO:0000256" key="5">
    <source>
        <dbReference type="SAM" id="Phobius"/>
    </source>
</evidence>
<feature type="transmembrane region" description="Helical" evidence="5">
    <location>
        <begin position="239"/>
        <end position="260"/>
    </location>
</feature>
<dbReference type="PANTHER" id="PTHR30371:SF0">
    <property type="entry name" value="SEC-INDEPENDENT PROTEIN TRANSLOCASE PROTEIN TATC, CHLOROPLASTIC-RELATED"/>
    <property type="match status" value="1"/>
</dbReference>
<evidence type="ECO:0000256" key="1">
    <source>
        <dbReference type="ARBA" id="ARBA00004141"/>
    </source>
</evidence>
<keyword evidence="4 5" id="KW-0472">Membrane</keyword>
<feature type="transmembrane region" description="Helical" evidence="5">
    <location>
        <begin position="182"/>
        <end position="204"/>
    </location>
</feature>
<accession>A0A5J4R6F9</accession>
<dbReference type="GO" id="GO:0009977">
    <property type="term" value="F:proton motive force dependent protein transmembrane transporter activity"/>
    <property type="evidence" value="ECO:0007669"/>
    <property type="project" value="TreeGrafter"/>
</dbReference>
<dbReference type="GO" id="GO:0033281">
    <property type="term" value="C:TAT protein transport complex"/>
    <property type="evidence" value="ECO:0007669"/>
    <property type="project" value="TreeGrafter"/>
</dbReference>
<dbReference type="InterPro" id="IPR002033">
    <property type="entry name" value="TatC"/>
</dbReference>
<dbReference type="PRINTS" id="PR01840">
    <property type="entry name" value="TATCFAMILY"/>
</dbReference>
<dbReference type="Pfam" id="PF00902">
    <property type="entry name" value="TatC"/>
    <property type="match status" value="1"/>
</dbReference>
<proteinExistence type="inferred from homology"/>
<dbReference type="GO" id="GO:0065002">
    <property type="term" value="P:intracellular protein transmembrane transport"/>
    <property type="evidence" value="ECO:0007669"/>
    <property type="project" value="TreeGrafter"/>
</dbReference>
<feature type="transmembrane region" description="Helical" evidence="5">
    <location>
        <begin position="216"/>
        <end position="233"/>
    </location>
</feature>
<protein>
    <submittedName>
        <fullName evidence="6">Sec-independent protein translocase protein TatC</fullName>
    </submittedName>
</protein>
<dbReference type="AlphaFoldDB" id="A0A5J4R6F9"/>
<sequence>MKENSQGITFWDHLEEFRWMLIRSVTALLIFAIAGFIVMPYLYDKVIMGPTRPDFFLYKYLCRSTSVLPFMPDFCDSAFYVQIININLASQFFRHMTTSFWLALILTFPYLTFEFWRFVSPALYENEKKNMKEVFIFGTIMFFLGCVVGYSLVFPMTLRFLASYELSDLIVNQISLDSYMDNFLMLIFIMGILFELPLVSWLLSKLGLLNRSFFKKYRKHAIVVLLLLAAIVTPSGDPFTLFVVFIPLYLLYEISCIFVNPASKKNAEDKNV</sequence>
<evidence type="ECO:0000313" key="6">
    <source>
        <dbReference type="EMBL" id="KAA6329225.1"/>
    </source>
</evidence>
<dbReference type="PANTHER" id="PTHR30371">
    <property type="entry name" value="SEC-INDEPENDENT PROTEIN TRANSLOCASE PROTEIN TATC"/>
    <property type="match status" value="1"/>
</dbReference>
<keyword evidence="2 5" id="KW-0812">Transmembrane</keyword>
<evidence type="ECO:0000256" key="3">
    <source>
        <dbReference type="ARBA" id="ARBA00022989"/>
    </source>
</evidence>
<feature type="transmembrane region" description="Helical" evidence="5">
    <location>
        <begin position="20"/>
        <end position="43"/>
    </location>
</feature>
<keyword evidence="3 5" id="KW-1133">Transmembrane helix</keyword>
<reference evidence="6" key="1">
    <citation type="submission" date="2019-03" db="EMBL/GenBank/DDBJ databases">
        <title>Single cell metagenomics reveals metabolic interactions within the superorganism composed of flagellate Streblomastix strix and complex community of Bacteroidetes bacteria on its surface.</title>
        <authorList>
            <person name="Treitli S.C."/>
            <person name="Kolisko M."/>
            <person name="Husnik F."/>
            <person name="Keeling P."/>
            <person name="Hampl V."/>
        </authorList>
    </citation>
    <scope>NUCLEOTIDE SEQUENCE</scope>
    <source>
        <strain evidence="6">STM</strain>
    </source>
</reference>
<dbReference type="HAMAP" id="MF_00902">
    <property type="entry name" value="TatC"/>
    <property type="match status" value="1"/>
</dbReference>
<gene>
    <name evidence="6" type="ORF">EZS27_021943</name>
</gene>
<evidence type="ECO:0000256" key="2">
    <source>
        <dbReference type="ARBA" id="ARBA00022692"/>
    </source>
</evidence>
<comment type="subcellular location">
    <subcellularLocation>
        <location evidence="1">Membrane</location>
        <topology evidence="1">Multi-pass membrane protein</topology>
    </subcellularLocation>
</comment>
<name>A0A5J4R6F9_9ZZZZ</name>
<feature type="transmembrane region" description="Helical" evidence="5">
    <location>
        <begin position="134"/>
        <end position="162"/>
    </location>
</feature>
<feature type="transmembrane region" description="Helical" evidence="5">
    <location>
        <begin position="92"/>
        <end position="113"/>
    </location>
</feature>
<dbReference type="NCBIfam" id="TIGR00945">
    <property type="entry name" value="tatC"/>
    <property type="match status" value="1"/>
</dbReference>
<evidence type="ECO:0000256" key="4">
    <source>
        <dbReference type="ARBA" id="ARBA00023136"/>
    </source>
</evidence>
<dbReference type="EMBL" id="SNRY01001681">
    <property type="protein sequence ID" value="KAA6329225.1"/>
    <property type="molecule type" value="Genomic_DNA"/>
</dbReference>
<dbReference type="GO" id="GO:0043953">
    <property type="term" value="P:protein transport by the Tat complex"/>
    <property type="evidence" value="ECO:0007669"/>
    <property type="project" value="TreeGrafter"/>
</dbReference>
<comment type="caution">
    <text evidence="6">The sequence shown here is derived from an EMBL/GenBank/DDBJ whole genome shotgun (WGS) entry which is preliminary data.</text>
</comment>
<organism evidence="6">
    <name type="scientific">termite gut metagenome</name>
    <dbReference type="NCBI Taxonomy" id="433724"/>
    <lineage>
        <taxon>unclassified sequences</taxon>
        <taxon>metagenomes</taxon>
        <taxon>organismal metagenomes</taxon>
    </lineage>
</organism>